<dbReference type="InterPro" id="IPR023862">
    <property type="entry name" value="CHP03960_rSAM"/>
</dbReference>
<reference evidence="2" key="1">
    <citation type="submission" date="2020-10" db="EMBL/GenBank/DDBJ databases">
        <authorList>
            <person name="Gilroy R."/>
        </authorList>
    </citation>
    <scope>NUCLEOTIDE SEQUENCE</scope>
    <source>
        <strain evidence="2">ChiGjej2B2-16831</strain>
    </source>
</reference>
<dbReference type="AlphaFoldDB" id="A0A9D1ST54"/>
<protein>
    <submittedName>
        <fullName evidence="2">TIGR03960 family B12-binding radical SAM protein</fullName>
    </submittedName>
</protein>
<dbReference type="NCBIfam" id="TIGR03960">
    <property type="entry name" value="rSAM_fuse_unch"/>
    <property type="match status" value="1"/>
</dbReference>
<dbReference type="InterPro" id="IPR058240">
    <property type="entry name" value="rSAM_sf"/>
</dbReference>
<dbReference type="SFLD" id="SFLDS00029">
    <property type="entry name" value="Radical_SAM"/>
    <property type="match status" value="1"/>
</dbReference>
<dbReference type="PANTHER" id="PTHR42731:SF1">
    <property type="entry name" value="RADICAL SAM DOMAIN PROTEIN"/>
    <property type="match status" value="1"/>
</dbReference>
<dbReference type="Proteomes" id="UP000824128">
    <property type="component" value="Unassembled WGS sequence"/>
</dbReference>
<proteinExistence type="predicted"/>
<dbReference type="GO" id="GO:0003824">
    <property type="term" value="F:catalytic activity"/>
    <property type="evidence" value="ECO:0007669"/>
    <property type="project" value="InterPro"/>
</dbReference>
<evidence type="ECO:0000313" key="2">
    <source>
        <dbReference type="EMBL" id="HIU94375.1"/>
    </source>
</evidence>
<dbReference type="PANTHER" id="PTHR42731">
    <property type="entry name" value="SLL1084 PROTEIN"/>
    <property type="match status" value="1"/>
</dbReference>
<dbReference type="GO" id="GO:0051536">
    <property type="term" value="F:iron-sulfur cluster binding"/>
    <property type="evidence" value="ECO:0007669"/>
    <property type="project" value="InterPro"/>
</dbReference>
<dbReference type="SFLD" id="SFLDG01082">
    <property type="entry name" value="B12-binding_domain_containing"/>
    <property type="match status" value="1"/>
</dbReference>
<reference evidence="2" key="2">
    <citation type="journal article" date="2021" name="PeerJ">
        <title>Extensive microbial diversity within the chicken gut microbiome revealed by metagenomics and culture.</title>
        <authorList>
            <person name="Gilroy R."/>
            <person name="Ravi A."/>
            <person name="Getino M."/>
            <person name="Pursley I."/>
            <person name="Horton D.L."/>
            <person name="Alikhan N.F."/>
            <person name="Baker D."/>
            <person name="Gharbi K."/>
            <person name="Hall N."/>
            <person name="Watson M."/>
            <person name="Adriaenssens E.M."/>
            <person name="Foster-Nyarko E."/>
            <person name="Jarju S."/>
            <person name="Secka A."/>
            <person name="Antonio M."/>
            <person name="Oren A."/>
            <person name="Chaudhuri R.R."/>
            <person name="La Ragione R."/>
            <person name="Hildebrand F."/>
            <person name="Pallen M.J."/>
        </authorList>
    </citation>
    <scope>NUCLEOTIDE SEQUENCE</scope>
    <source>
        <strain evidence="2">ChiGjej2B2-16831</strain>
    </source>
</reference>
<dbReference type="SUPFAM" id="SSF102114">
    <property type="entry name" value="Radical SAM enzymes"/>
    <property type="match status" value="1"/>
</dbReference>
<dbReference type="CDD" id="cd01335">
    <property type="entry name" value="Radical_SAM"/>
    <property type="match status" value="1"/>
</dbReference>
<accession>A0A9D1ST54</accession>
<sequence>MEQAALMRLLHGVEKPARYIGGEWNSIAKERAQVRFALCFPDVYEIGMSHLGSKILYHVLNSREDTACERVYAPWPDMERALRKADLPLCSLETKRPLASFDIVGFSLLYEMCYTNILAMLDLAGIPLRAAQRGADAPLIVCGGPCACNPEPLAPFMDAVMIGDGEELIGKLVDAQRAARAAGEDKHGLLRRLAGIDGMYIPAFYAPSPGGRTAPVEPCAPERPVRCVLRDLEHAPFVGRPVVPYLNVVHDRACVEVMRGCTRGCRFCQAGYIYRPVRERTRETLLQQAQEQIACTGYDEVSLLSLSTGDYSDVHRLVPQIIDSMAEKRVSVSLPSLRIDSLLKQDLEKMQTIRKAGLTFAPEAGTQRLRDVINKNVTEEDLLRACGDAFSAGWTSVKLYFMLGLPTETDEDILGIAELCRKVSRLFYELPKERRG</sequence>
<evidence type="ECO:0000259" key="1">
    <source>
        <dbReference type="PROSITE" id="PS51918"/>
    </source>
</evidence>
<dbReference type="EMBL" id="DVNZ01000137">
    <property type="protein sequence ID" value="HIU94375.1"/>
    <property type="molecule type" value="Genomic_DNA"/>
</dbReference>
<feature type="domain" description="Radical SAM core" evidence="1">
    <location>
        <begin position="247"/>
        <end position="436"/>
    </location>
</feature>
<dbReference type="Pfam" id="PF19864">
    <property type="entry name" value="Radical_SAM_N2"/>
    <property type="match status" value="1"/>
</dbReference>
<feature type="non-terminal residue" evidence="2">
    <location>
        <position position="436"/>
    </location>
</feature>
<dbReference type="PROSITE" id="PS51918">
    <property type="entry name" value="RADICAL_SAM"/>
    <property type="match status" value="1"/>
</dbReference>
<name>A0A9D1ST54_9FIRM</name>
<organism evidence="2 3">
    <name type="scientific">Candidatus Aphodomorpha intestinavium</name>
    <dbReference type="NCBI Taxonomy" id="2840672"/>
    <lineage>
        <taxon>Bacteria</taxon>
        <taxon>Bacillati</taxon>
        <taxon>Bacillota</taxon>
        <taxon>Clostridia</taxon>
        <taxon>Eubacteriales</taxon>
        <taxon>Candidatus Aphodomorpha</taxon>
    </lineage>
</organism>
<dbReference type="SMART" id="SM00729">
    <property type="entry name" value="Elp3"/>
    <property type="match status" value="1"/>
</dbReference>
<dbReference type="InterPro" id="IPR007197">
    <property type="entry name" value="rSAM"/>
</dbReference>
<dbReference type="Pfam" id="PF04055">
    <property type="entry name" value="Radical_SAM"/>
    <property type="match status" value="1"/>
</dbReference>
<comment type="caution">
    <text evidence="2">The sequence shown here is derived from an EMBL/GenBank/DDBJ whole genome shotgun (WGS) entry which is preliminary data.</text>
</comment>
<dbReference type="InterPro" id="IPR023404">
    <property type="entry name" value="rSAM_horseshoe"/>
</dbReference>
<dbReference type="InterPro" id="IPR006638">
    <property type="entry name" value="Elp3/MiaA/NifB-like_rSAM"/>
</dbReference>
<evidence type="ECO:0000313" key="3">
    <source>
        <dbReference type="Proteomes" id="UP000824128"/>
    </source>
</evidence>
<dbReference type="Gene3D" id="3.80.30.20">
    <property type="entry name" value="tm_1862 like domain"/>
    <property type="match status" value="1"/>
</dbReference>
<gene>
    <name evidence="2" type="ORF">IAD24_04375</name>
</gene>
<dbReference type="InterPro" id="IPR045784">
    <property type="entry name" value="Radical_SAM_N2"/>
</dbReference>